<dbReference type="AlphaFoldDB" id="A0AAV8ECN6"/>
<dbReference type="Proteomes" id="UP001140206">
    <property type="component" value="Chromosome 3"/>
</dbReference>
<comment type="caution">
    <text evidence="3">The sequence shown here is derived from an EMBL/GenBank/DDBJ whole genome shotgun (WGS) entry which is preliminary data.</text>
</comment>
<dbReference type="PANTHER" id="PTHR32285:SF370">
    <property type="entry name" value="XYLAN O-ACETYLTRANSFERASE 9-RELATED"/>
    <property type="match status" value="1"/>
</dbReference>
<evidence type="ECO:0000256" key="1">
    <source>
        <dbReference type="ARBA" id="ARBA00007727"/>
    </source>
</evidence>
<dbReference type="EMBL" id="JAMFTS010000003">
    <property type="protein sequence ID" value="KAJ4775901.1"/>
    <property type="molecule type" value="Genomic_DNA"/>
</dbReference>
<feature type="domain" description="Trichome birefringence-like C-terminal" evidence="2">
    <location>
        <begin position="2"/>
        <end position="282"/>
    </location>
</feature>
<dbReference type="GO" id="GO:0016413">
    <property type="term" value="F:O-acetyltransferase activity"/>
    <property type="evidence" value="ECO:0007669"/>
    <property type="project" value="InterPro"/>
</dbReference>
<name>A0AAV8ECN6_9POAL</name>
<evidence type="ECO:0000313" key="4">
    <source>
        <dbReference type="Proteomes" id="UP001140206"/>
    </source>
</evidence>
<proteinExistence type="inferred from homology"/>
<evidence type="ECO:0000313" key="3">
    <source>
        <dbReference type="EMBL" id="KAJ4775901.1"/>
    </source>
</evidence>
<evidence type="ECO:0000259" key="2">
    <source>
        <dbReference type="Pfam" id="PF13839"/>
    </source>
</evidence>
<dbReference type="InterPro" id="IPR029962">
    <property type="entry name" value="TBL"/>
</dbReference>
<protein>
    <submittedName>
        <fullName evidence="3">Protein trichome birefringence</fullName>
    </submittedName>
</protein>
<reference evidence="3" key="1">
    <citation type="submission" date="2022-08" db="EMBL/GenBank/DDBJ databases">
        <authorList>
            <person name="Marques A."/>
        </authorList>
    </citation>
    <scope>NUCLEOTIDE SEQUENCE</scope>
    <source>
        <strain evidence="3">RhyPub2mFocal</strain>
        <tissue evidence="3">Leaves</tissue>
    </source>
</reference>
<dbReference type="PANTHER" id="PTHR32285">
    <property type="entry name" value="PROTEIN TRICHOME BIREFRINGENCE-LIKE 9-RELATED"/>
    <property type="match status" value="1"/>
</dbReference>
<dbReference type="GO" id="GO:0005794">
    <property type="term" value="C:Golgi apparatus"/>
    <property type="evidence" value="ECO:0007669"/>
    <property type="project" value="TreeGrafter"/>
</dbReference>
<comment type="similarity">
    <text evidence="1">Belongs to the PC-esterase family. TBL subfamily.</text>
</comment>
<keyword evidence="4" id="KW-1185">Reference proteome</keyword>
<dbReference type="InterPro" id="IPR026057">
    <property type="entry name" value="TBL_C"/>
</dbReference>
<accession>A0AAV8ECN6</accession>
<organism evidence="3 4">
    <name type="scientific">Rhynchospora pubera</name>
    <dbReference type="NCBI Taxonomy" id="906938"/>
    <lineage>
        <taxon>Eukaryota</taxon>
        <taxon>Viridiplantae</taxon>
        <taxon>Streptophyta</taxon>
        <taxon>Embryophyta</taxon>
        <taxon>Tracheophyta</taxon>
        <taxon>Spermatophyta</taxon>
        <taxon>Magnoliopsida</taxon>
        <taxon>Liliopsida</taxon>
        <taxon>Poales</taxon>
        <taxon>Cyperaceae</taxon>
        <taxon>Cyperoideae</taxon>
        <taxon>Rhynchosporeae</taxon>
        <taxon>Rhynchospora</taxon>
    </lineage>
</organism>
<sequence>MMLEALRGKRMLYVGDSLNRGQFTSMVCLLQSVIPPNAKSFVTNGSLTVFTAMDYNATVEFYWAPFLLESNSDDAIVHRISDRMVRRDSINTHGDHWKGRDIVVFNTYLWWMTGLKMKILQGSYKDDEMQVVEVSTEDAYSLAINSMLSWVKQNMDLTRTRVFFTSMSPTHGKSQDWGAEAGGNCYNETTMIEDPNYWGSDSRKSIMRVISDTLHEHQDEVPVTFLNITQLSAYRKDAHTSIYKKQWNPLTPEQLANPVSYADCVHWCLPGLPDTWNELLFAKLFYF</sequence>
<dbReference type="Pfam" id="PF13839">
    <property type="entry name" value="PC-Esterase"/>
    <property type="match status" value="1"/>
</dbReference>
<gene>
    <name evidence="3" type="ORF">LUZ62_060158</name>
</gene>